<evidence type="ECO:0000313" key="2">
    <source>
        <dbReference type="Proteomes" id="UP000185490"/>
    </source>
</evidence>
<dbReference type="RefSeq" id="WP_012057862.1">
    <property type="nucleotide sequence ID" value="NZ_CP007389.1"/>
</dbReference>
<keyword evidence="2" id="KW-1185">Reference proteome</keyword>
<dbReference type="InterPro" id="IPR019117">
    <property type="entry name" value="CRISPR-assoc_protein_Cmr3"/>
</dbReference>
<dbReference type="Pfam" id="PF09700">
    <property type="entry name" value="Cas_Cmr3"/>
    <property type="match status" value="1"/>
</dbReference>
<sequence>MKIKVLYIKPIDVIGFRKSKTFSTTEASIFPNPKTFYGAIFAAYLRKNKLSVDDIEKIIENKKLSIIGPFLSNAYGEIFFKIPTIVKQNEKTGKFLKAFVDWNFSFYVNNKKLQGIRYENMRDLKEPKRRYISLKELEKLKIGRLDLDNEICEIYKHESKIGVALKNRKSIDGMLYSLTYYRFEENAGFAFFVENDELNILNELDLIKIGLKGKLARLEIGEVETSVFDKINDNKKGILLLTPSYFENGLLPKQDGNIIAIANYKPESIGFWDLKNNRPGEMFKVVPAGSVYFIDGDLPNSYKENFTDKFQEFNFGRYIEIKL</sequence>
<dbReference type="Gene3D" id="2.60.40.4350">
    <property type="match status" value="1"/>
</dbReference>
<dbReference type="CDD" id="cd09748">
    <property type="entry name" value="Cmr3_III-B"/>
    <property type="match status" value="1"/>
</dbReference>
<dbReference type="EMBL" id="CP007389">
    <property type="protein sequence ID" value="APT74556.1"/>
    <property type="molecule type" value="Genomic_DNA"/>
</dbReference>
<reference evidence="1 2" key="1">
    <citation type="submission" date="2014-02" db="EMBL/GenBank/DDBJ databases">
        <title>Diversity of Thermotogales isolates from hydrothermal vents.</title>
        <authorList>
            <person name="Haverkamp T.H.A."/>
            <person name="Lossouarn J."/>
            <person name="Geslin C."/>
            <person name="Nesbo C.L."/>
        </authorList>
    </citation>
    <scope>NUCLEOTIDE SEQUENCE [LARGE SCALE GENOMIC DNA]</scope>
    <source>
        <strain evidence="1 2">431</strain>
    </source>
</reference>
<accession>A0ABM6GGC0</accession>
<protein>
    <submittedName>
        <fullName evidence="1">CRISPR-associated protein Cmr3</fullName>
    </submittedName>
</protein>
<dbReference type="NCBIfam" id="TIGR01888">
    <property type="entry name" value="cas_cmr3"/>
    <property type="match status" value="1"/>
</dbReference>
<dbReference type="Proteomes" id="UP000185490">
    <property type="component" value="Chromosome"/>
</dbReference>
<name>A0ABM6GGC0_9BACT</name>
<evidence type="ECO:0000313" key="1">
    <source>
        <dbReference type="EMBL" id="APT74556.1"/>
    </source>
</evidence>
<dbReference type="InterPro" id="IPR010165">
    <property type="entry name" value="CRISPR-Cmr3_IIIB"/>
</dbReference>
<organism evidence="1 2">
    <name type="scientific">Thermosipho melanesiensis</name>
    <dbReference type="NCBI Taxonomy" id="46541"/>
    <lineage>
        <taxon>Bacteria</taxon>
        <taxon>Thermotogati</taxon>
        <taxon>Thermotogota</taxon>
        <taxon>Thermotogae</taxon>
        <taxon>Thermotogales</taxon>
        <taxon>Fervidobacteriaceae</taxon>
        <taxon>Thermosipho</taxon>
    </lineage>
</organism>
<gene>
    <name evidence="1" type="ORF">BW47_08785</name>
</gene>
<proteinExistence type="predicted"/>
<dbReference type="Gene3D" id="3.30.70.2940">
    <property type="match status" value="1"/>
</dbReference>